<protein>
    <submittedName>
        <fullName evidence="1">Uncharacterized protein</fullName>
    </submittedName>
</protein>
<name>A0A146KLC9_9EUKA</name>
<evidence type="ECO:0000313" key="1">
    <source>
        <dbReference type="EMBL" id="JAP96206.1"/>
    </source>
</evidence>
<sequence>KNKKRELLMTTENVMSQQPIDNNFTIYGTDQGKVFIFSYADYKFSLLQQLESAILTIVSINSDIFVGTFSGFVYLIPSVSLNCLCTPIILGNTSIAITRLFIFGDGLNKFLYAAQQNYLYGYSLAAVRSSFSRSNSYLANLDHSSSPKRPSKSNIDDLLQNSQDQNQIVPDIQIQFDDAAPTFLFGFNKTLAFCSRSGEVRFYSQFSSQMMNMYNRAVSYPVCCFLHEKERQNSKQLYCEIGYQDNRCFSLNVLTLQATEVFFYINNKNLQKIEEKRNSFLGMDDLDEIKLQSEHINDFFPVIPDIQSTLEETLNINELEHIQFLGGLRAIWVVNNTAYIADNERLRRFNKEVINGSVGDAFILECEIQIRKDANRIEFMQFKDQVICYTCYNGGYISRYVYDEGKFQR</sequence>
<accession>A0A146KLC9</accession>
<organism evidence="1">
    <name type="scientific">Trepomonas sp. PC1</name>
    <dbReference type="NCBI Taxonomy" id="1076344"/>
    <lineage>
        <taxon>Eukaryota</taxon>
        <taxon>Metamonada</taxon>
        <taxon>Diplomonadida</taxon>
        <taxon>Hexamitidae</taxon>
        <taxon>Hexamitinae</taxon>
        <taxon>Trepomonas</taxon>
    </lineage>
</organism>
<dbReference type="SUPFAM" id="SSF50978">
    <property type="entry name" value="WD40 repeat-like"/>
    <property type="match status" value="1"/>
</dbReference>
<proteinExistence type="predicted"/>
<dbReference type="InterPro" id="IPR036322">
    <property type="entry name" value="WD40_repeat_dom_sf"/>
</dbReference>
<feature type="non-terminal residue" evidence="1">
    <location>
        <position position="409"/>
    </location>
</feature>
<feature type="non-terminal residue" evidence="1">
    <location>
        <position position="1"/>
    </location>
</feature>
<dbReference type="AlphaFoldDB" id="A0A146KLC9"/>
<reference evidence="1" key="1">
    <citation type="submission" date="2015-07" db="EMBL/GenBank/DDBJ databases">
        <title>Adaptation to a free-living lifestyle via gene acquisitions in the diplomonad Trepomonas sp. PC1.</title>
        <authorList>
            <person name="Xu F."/>
            <person name="Jerlstrom-Hultqvist J."/>
            <person name="Kolisko M."/>
            <person name="Simpson A.G.B."/>
            <person name="Roger A.J."/>
            <person name="Svard S.G."/>
            <person name="Andersson J.O."/>
        </authorList>
    </citation>
    <scope>NUCLEOTIDE SEQUENCE</scope>
    <source>
        <strain evidence="1">PC1</strain>
    </source>
</reference>
<gene>
    <name evidence="1" type="ORF">TPC1_10531</name>
</gene>
<dbReference type="EMBL" id="GDID01000400">
    <property type="protein sequence ID" value="JAP96206.1"/>
    <property type="molecule type" value="Transcribed_RNA"/>
</dbReference>